<dbReference type="RefSeq" id="WP_253062168.1">
    <property type="nucleotide sequence ID" value="NZ_JAMXWM010000012.1"/>
</dbReference>
<comment type="caution">
    <text evidence="2">The sequence shown here is derived from an EMBL/GenBank/DDBJ whole genome shotgun (WGS) entry which is preliminary data.</text>
</comment>
<reference evidence="3" key="1">
    <citation type="journal article" date="2019" name="Int. J. Syst. Evol. Microbiol.">
        <title>The Global Catalogue of Microorganisms (GCM) 10K type strain sequencing project: providing services to taxonomists for standard genome sequencing and annotation.</title>
        <authorList>
            <consortium name="The Broad Institute Genomics Platform"/>
            <consortium name="The Broad Institute Genome Sequencing Center for Infectious Disease"/>
            <person name="Wu L."/>
            <person name="Ma J."/>
        </authorList>
    </citation>
    <scope>NUCLEOTIDE SEQUENCE [LARGE SCALE GENOMIC DNA]</scope>
    <source>
        <strain evidence="3">TISTR 2466</strain>
    </source>
</reference>
<evidence type="ECO:0000313" key="3">
    <source>
        <dbReference type="Proteomes" id="UP001597399"/>
    </source>
</evidence>
<gene>
    <name evidence="2" type="primary">yqfD</name>
    <name evidence="2" type="ORF">ACFSUE_12765</name>
</gene>
<feature type="transmembrane region" description="Helical" evidence="1">
    <location>
        <begin position="88"/>
        <end position="109"/>
    </location>
</feature>
<keyword evidence="1" id="KW-1133">Transmembrane helix</keyword>
<name>A0ABW5S5Q4_9BACL</name>
<sequence length="404" mass="46787">MKHRLHRAEGYLKAEIIGEAPEKFIRICMREHVKIWHIVRKNETTLICFIKLADSNTLKKWLKASDCRIRILRKAGLPFFMKKMRLRLGITVGFLFFILLLLILSNMVWSIRVDGADVKLEEQIRSILKQNHLYEGSLDLFIPDTGRLESALSTKLTKVTWIGVSKEGTTYKISVVQKKYPKPKSVTGPRNLVATKQAVVQRLFIETGQPVVESDQFVKKGQVLVSGRIGNEKASRFVSAKGKVVGETWYHSEAQIPLVSQYTLYSGNTYFKYKLKMWHVQMPLWGFKSEPYKQYDREIIRKPIRFLIWKTPFAFIQENYRQKKTVVRKLTQKQAIKDAIESSDKKLLDSLPKGSKIVSSTVDYKKVVNNSLYIRTHQVVNENIAVPKAIDVKKEKKKLKQETD</sequence>
<dbReference type="Proteomes" id="UP001597399">
    <property type="component" value="Unassembled WGS sequence"/>
</dbReference>
<accession>A0ABW5S5Q4</accession>
<proteinExistence type="predicted"/>
<dbReference type="EMBL" id="JBHUMQ010000027">
    <property type="protein sequence ID" value="MFD2694487.1"/>
    <property type="molecule type" value="Genomic_DNA"/>
</dbReference>
<keyword evidence="1" id="KW-0812">Transmembrane</keyword>
<evidence type="ECO:0000256" key="1">
    <source>
        <dbReference type="SAM" id="Phobius"/>
    </source>
</evidence>
<keyword evidence="1" id="KW-0472">Membrane</keyword>
<dbReference type="PIRSF" id="PIRSF029895">
    <property type="entry name" value="SpoIV"/>
    <property type="match status" value="1"/>
</dbReference>
<organism evidence="2 3">
    <name type="scientific">Sporolactobacillus shoreicorticis</name>
    <dbReference type="NCBI Taxonomy" id="1923877"/>
    <lineage>
        <taxon>Bacteria</taxon>
        <taxon>Bacillati</taxon>
        <taxon>Bacillota</taxon>
        <taxon>Bacilli</taxon>
        <taxon>Bacillales</taxon>
        <taxon>Sporolactobacillaceae</taxon>
        <taxon>Sporolactobacillus</taxon>
    </lineage>
</organism>
<dbReference type="InterPro" id="IPR010690">
    <property type="entry name" value="YqfD"/>
</dbReference>
<protein>
    <submittedName>
        <fullName evidence="2">Sporulation protein YqfD</fullName>
    </submittedName>
</protein>
<dbReference type="NCBIfam" id="TIGR02876">
    <property type="entry name" value="spore_yqfD"/>
    <property type="match status" value="1"/>
</dbReference>
<evidence type="ECO:0000313" key="2">
    <source>
        <dbReference type="EMBL" id="MFD2694487.1"/>
    </source>
</evidence>
<keyword evidence="3" id="KW-1185">Reference proteome</keyword>
<dbReference type="Pfam" id="PF06898">
    <property type="entry name" value="YqfD"/>
    <property type="match status" value="1"/>
</dbReference>